<feature type="chain" id="PRO_5028809018" evidence="9">
    <location>
        <begin position="19"/>
        <end position="245"/>
    </location>
</feature>
<dbReference type="PANTHER" id="PTHR11506">
    <property type="entry name" value="LYSOSOME-ASSOCIATED MEMBRANE GLYCOPROTEIN"/>
    <property type="match status" value="1"/>
</dbReference>
<dbReference type="Pfam" id="PF21222">
    <property type="entry name" value="Lamp2_2nd"/>
    <property type="match status" value="1"/>
</dbReference>
<comment type="caution">
    <text evidence="7">Lacks conserved residue(s) required for the propagation of feature annotation.</text>
</comment>
<feature type="signal peptide" evidence="9">
    <location>
        <begin position="1"/>
        <end position="18"/>
    </location>
</feature>
<dbReference type="AlphaFoldDB" id="A0A7E4VUF2"/>
<dbReference type="Gene3D" id="2.40.160.110">
    <property type="match status" value="1"/>
</dbReference>
<comment type="subcellular location">
    <subcellularLocation>
        <location evidence="1">Cell membrane</location>
        <topology evidence="1">Single-pass type I membrane protein</topology>
    </subcellularLocation>
    <subcellularLocation>
        <location evidence="7">Membrane</location>
        <topology evidence="7">Single-pass type I membrane protein</topology>
    </subcellularLocation>
</comment>
<evidence type="ECO:0000256" key="5">
    <source>
        <dbReference type="ARBA" id="ARBA00023136"/>
    </source>
</evidence>
<evidence type="ECO:0000313" key="11">
    <source>
        <dbReference type="Proteomes" id="UP000492821"/>
    </source>
</evidence>
<dbReference type="GO" id="GO:0072594">
    <property type="term" value="P:establishment of protein localization to organelle"/>
    <property type="evidence" value="ECO:0007669"/>
    <property type="project" value="TreeGrafter"/>
</dbReference>
<organism evidence="11 12">
    <name type="scientific">Panagrellus redivivus</name>
    <name type="common">Microworm</name>
    <dbReference type="NCBI Taxonomy" id="6233"/>
    <lineage>
        <taxon>Eukaryota</taxon>
        <taxon>Metazoa</taxon>
        <taxon>Ecdysozoa</taxon>
        <taxon>Nematoda</taxon>
        <taxon>Chromadorea</taxon>
        <taxon>Rhabditida</taxon>
        <taxon>Tylenchina</taxon>
        <taxon>Panagrolaimomorpha</taxon>
        <taxon>Panagrolaimoidea</taxon>
        <taxon>Panagrolaimidae</taxon>
        <taxon>Panagrellus</taxon>
    </lineage>
</organism>
<feature type="domain" description="Lysosome-associated membrane glycoprotein 2-like transmembrane" evidence="10">
    <location>
        <begin position="211"/>
        <end position="242"/>
    </location>
</feature>
<comment type="similarity">
    <text evidence="7">Belongs to the LAMP family.</text>
</comment>
<dbReference type="WBParaSite" id="Pan_g2508.t1">
    <property type="protein sequence ID" value="Pan_g2508.t1"/>
    <property type="gene ID" value="Pan_g2508"/>
</dbReference>
<evidence type="ECO:0000256" key="8">
    <source>
        <dbReference type="SAM" id="Phobius"/>
    </source>
</evidence>
<proteinExistence type="inferred from homology"/>
<evidence type="ECO:0000256" key="2">
    <source>
        <dbReference type="ARBA" id="ARBA00022692"/>
    </source>
</evidence>
<reference evidence="12" key="2">
    <citation type="submission" date="2020-10" db="UniProtKB">
        <authorList>
            <consortium name="WormBaseParasite"/>
        </authorList>
    </citation>
    <scope>IDENTIFICATION</scope>
</reference>
<name>A0A7E4VUF2_PANRE</name>
<dbReference type="Proteomes" id="UP000492821">
    <property type="component" value="Unassembled WGS sequence"/>
</dbReference>
<keyword evidence="5 7" id="KW-0472">Membrane</keyword>
<keyword evidence="4 8" id="KW-1133">Transmembrane helix</keyword>
<keyword evidence="2 7" id="KW-0812">Transmembrane</keyword>
<accession>A0A7E4VUF2</accession>
<feature type="transmembrane region" description="Helical" evidence="8">
    <location>
        <begin position="210"/>
        <end position="232"/>
    </location>
</feature>
<dbReference type="InterPro" id="IPR048524">
    <property type="entry name" value="Lamp2-like_TM"/>
</dbReference>
<evidence type="ECO:0000256" key="1">
    <source>
        <dbReference type="ARBA" id="ARBA00004251"/>
    </source>
</evidence>
<sequence>MTFLTGAVIALLALSASALNATVPKTKGPFCIIFSGDVSGIISYETHNNETKSYKFKVPTLTDFDGQCLKPTNGSTTESLKLRFYPNDVTPNLTAADPWTLEIVFKENAEQTNNAYAIDTYSLHAIFYDIFVNATEAEFTFNKSDAAELEWAGERTLGFKCSKTGLALTHDSVVSFEDLKVLAFAQLPKPEFPEGQGFQLCKLDIRTSDVVPIVVGACLAGLVIVVLIAYLVGRARARRQGYASV</sequence>
<evidence type="ECO:0000256" key="9">
    <source>
        <dbReference type="SAM" id="SignalP"/>
    </source>
</evidence>
<keyword evidence="3 9" id="KW-0732">Signal</keyword>
<dbReference type="PANTHER" id="PTHR11506:SF35">
    <property type="entry name" value="LYSOSOME-ASSOCIATED MEMBRANE GLYCOPROTEIN 5"/>
    <property type="match status" value="1"/>
</dbReference>
<evidence type="ECO:0000256" key="6">
    <source>
        <dbReference type="ARBA" id="ARBA00023180"/>
    </source>
</evidence>
<dbReference type="GO" id="GO:0005765">
    <property type="term" value="C:lysosomal membrane"/>
    <property type="evidence" value="ECO:0007669"/>
    <property type="project" value="TreeGrafter"/>
</dbReference>
<evidence type="ECO:0000256" key="7">
    <source>
        <dbReference type="PROSITE-ProRule" id="PRU00740"/>
    </source>
</evidence>
<keyword evidence="11" id="KW-1185">Reference proteome</keyword>
<dbReference type="InterPro" id="IPR002000">
    <property type="entry name" value="Lysosome-assoc_membr_glycop"/>
</dbReference>
<evidence type="ECO:0000313" key="12">
    <source>
        <dbReference type="WBParaSite" id="Pan_g2508.t1"/>
    </source>
</evidence>
<protein>
    <submittedName>
        <fullName evidence="12">Lysosome-associated membrane glycoprotein 2</fullName>
    </submittedName>
</protein>
<dbReference type="PROSITE" id="PS51407">
    <property type="entry name" value="LAMP_3"/>
    <property type="match status" value="1"/>
</dbReference>
<evidence type="ECO:0000256" key="3">
    <source>
        <dbReference type="ARBA" id="ARBA00022729"/>
    </source>
</evidence>
<keyword evidence="6" id="KW-0325">Glycoprotein</keyword>
<evidence type="ECO:0000256" key="4">
    <source>
        <dbReference type="ARBA" id="ARBA00022989"/>
    </source>
</evidence>
<reference evidence="11" key="1">
    <citation type="journal article" date="2013" name="Genetics">
        <title>The draft genome and transcriptome of Panagrellus redivivus are shaped by the harsh demands of a free-living lifestyle.</title>
        <authorList>
            <person name="Srinivasan J."/>
            <person name="Dillman A.R."/>
            <person name="Macchietto M.G."/>
            <person name="Heikkinen L."/>
            <person name="Lakso M."/>
            <person name="Fracchia K.M."/>
            <person name="Antoshechkin I."/>
            <person name="Mortazavi A."/>
            <person name="Wong G."/>
            <person name="Sternberg P.W."/>
        </authorList>
    </citation>
    <scope>NUCLEOTIDE SEQUENCE [LARGE SCALE GENOMIC DNA]</scope>
    <source>
        <strain evidence="11">MT8872</strain>
    </source>
</reference>
<dbReference type="GO" id="GO:0005886">
    <property type="term" value="C:plasma membrane"/>
    <property type="evidence" value="ECO:0007669"/>
    <property type="project" value="TreeGrafter"/>
</dbReference>
<evidence type="ECO:0000259" key="10">
    <source>
        <dbReference type="Pfam" id="PF21222"/>
    </source>
</evidence>
<dbReference type="GO" id="GO:0031902">
    <property type="term" value="C:late endosome membrane"/>
    <property type="evidence" value="ECO:0007669"/>
    <property type="project" value="TreeGrafter"/>
</dbReference>